<evidence type="ECO:0000256" key="1">
    <source>
        <dbReference type="ARBA" id="ARBA00004141"/>
    </source>
</evidence>
<keyword evidence="3 5" id="KW-1133">Transmembrane helix</keyword>
<dbReference type="AlphaFoldDB" id="A0A1G6GAA5"/>
<feature type="transmembrane region" description="Helical" evidence="5">
    <location>
        <begin position="224"/>
        <end position="248"/>
    </location>
</feature>
<feature type="transmembrane region" description="Helical" evidence="5">
    <location>
        <begin position="385"/>
        <end position="407"/>
    </location>
</feature>
<evidence type="ECO:0000256" key="3">
    <source>
        <dbReference type="ARBA" id="ARBA00022989"/>
    </source>
</evidence>
<feature type="transmembrane region" description="Helical" evidence="5">
    <location>
        <begin position="324"/>
        <end position="344"/>
    </location>
</feature>
<dbReference type="CDD" id="cd17393">
    <property type="entry name" value="MFS_MosC_like"/>
    <property type="match status" value="1"/>
</dbReference>
<comment type="subcellular location">
    <subcellularLocation>
        <location evidence="1">Membrane</location>
        <topology evidence="1">Multi-pass membrane protein</topology>
    </subcellularLocation>
</comment>
<dbReference type="InterPro" id="IPR020846">
    <property type="entry name" value="MFS_dom"/>
</dbReference>
<feature type="transmembrane region" description="Helical" evidence="5">
    <location>
        <begin position="142"/>
        <end position="160"/>
    </location>
</feature>
<dbReference type="Gene3D" id="1.20.1250.20">
    <property type="entry name" value="MFS general substrate transporter like domains"/>
    <property type="match status" value="1"/>
</dbReference>
<dbReference type="GO" id="GO:0016020">
    <property type="term" value="C:membrane"/>
    <property type="evidence" value="ECO:0007669"/>
    <property type="project" value="UniProtKB-SubCell"/>
</dbReference>
<feature type="transmembrane region" description="Helical" evidence="5">
    <location>
        <begin position="356"/>
        <end position="379"/>
    </location>
</feature>
<feature type="domain" description="Major facilitator superfamily (MFS) profile" evidence="6">
    <location>
        <begin position="12"/>
        <end position="413"/>
    </location>
</feature>
<dbReference type="InterPro" id="IPR051788">
    <property type="entry name" value="MFS_Transporter"/>
</dbReference>
<dbReference type="PROSITE" id="PS50850">
    <property type="entry name" value="MFS"/>
    <property type="match status" value="1"/>
</dbReference>
<organism evidence="7 8">
    <name type="scientific">Bacteroides ovatus</name>
    <dbReference type="NCBI Taxonomy" id="28116"/>
    <lineage>
        <taxon>Bacteria</taxon>
        <taxon>Pseudomonadati</taxon>
        <taxon>Bacteroidota</taxon>
        <taxon>Bacteroidia</taxon>
        <taxon>Bacteroidales</taxon>
        <taxon>Bacteroidaceae</taxon>
        <taxon>Bacteroides</taxon>
    </lineage>
</organism>
<evidence type="ECO:0000313" key="7">
    <source>
        <dbReference type="EMBL" id="SDB78116.1"/>
    </source>
</evidence>
<feature type="transmembrane region" description="Helical" evidence="5">
    <location>
        <begin position="12"/>
        <end position="31"/>
    </location>
</feature>
<feature type="transmembrane region" description="Helical" evidence="5">
    <location>
        <begin position="46"/>
        <end position="71"/>
    </location>
</feature>
<name>A0A1G6GAA5_BACOV</name>
<feature type="transmembrane region" description="Helical" evidence="5">
    <location>
        <begin position="260"/>
        <end position="278"/>
    </location>
</feature>
<dbReference type="EMBL" id="FMYE01000034">
    <property type="protein sequence ID" value="SDB78116.1"/>
    <property type="molecule type" value="Genomic_DNA"/>
</dbReference>
<gene>
    <name evidence="7" type="ORF">SAMN05192581_103419</name>
</gene>
<evidence type="ECO:0000259" key="6">
    <source>
        <dbReference type="PROSITE" id="PS50850"/>
    </source>
</evidence>
<dbReference type="RefSeq" id="WP_074559024.1">
    <property type="nucleotide sequence ID" value="NZ_FMYE01000034.1"/>
</dbReference>
<evidence type="ECO:0000313" key="8">
    <source>
        <dbReference type="Proteomes" id="UP000183670"/>
    </source>
</evidence>
<dbReference type="PANTHER" id="PTHR23514">
    <property type="entry name" value="BYPASS OF STOP CODON PROTEIN 6"/>
    <property type="match status" value="1"/>
</dbReference>
<dbReference type="InterPro" id="IPR011701">
    <property type="entry name" value="MFS"/>
</dbReference>
<keyword evidence="4 5" id="KW-0472">Membrane</keyword>
<feature type="transmembrane region" description="Helical" evidence="5">
    <location>
        <begin position="103"/>
        <end position="121"/>
    </location>
</feature>
<dbReference type="GO" id="GO:0022857">
    <property type="term" value="F:transmembrane transporter activity"/>
    <property type="evidence" value="ECO:0007669"/>
    <property type="project" value="InterPro"/>
</dbReference>
<dbReference type="PANTHER" id="PTHR23514:SF13">
    <property type="entry name" value="INNER MEMBRANE PROTEIN YBJJ"/>
    <property type="match status" value="1"/>
</dbReference>
<feature type="transmembrane region" description="Helical" evidence="5">
    <location>
        <begin position="290"/>
        <end position="312"/>
    </location>
</feature>
<dbReference type="SUPFAM" id="SSF103473">
    <property type="entry name" value="MFS general substrate transporter"/>
    <property type="match status" value="1"/>
</dbReference>
<evidence type="ECO:0000256" key="4">
    <source>
        <dbReference type="ARBA" id="ARBA00023136"/>
    </source>
</evidence>
<evidence type="ECO:0000256" key="5">
    <source>
        <dbReference type="SAM" id="Phobius"/>
    </source>
</evidence>
<dbReference type="InterPro" id="IPR036259">
    <property type="entry name" value="MFS_trans_sf"/>
</dbReference>
<dbReference type="Pfam" id="PF07690">
    <property type="entry name" value="MFS_1"/>
    <property type="match status" value="1"/>
</dbReference>
<sequence>MNNQFTHPKERIRFAILTFFFAQGLCMASWASRIPDFKDVFAANYAFYWGLILFMIPVGKFVAIPLAGYLVSKLGSRSMVQVSILGYASSLLCVGLAHEVYLLGFLLFCFGVFWNLCDISFNTQGIEVERLYGKTIMATFHGGWSLGACAGALIGFVMILAGVSPIWHYTLIFIIILIIALSGRKYLQESAPQEAEVSDTKTKERNTAKAPNGFRLLFQKPEMLLLQLGLVGLFALIVESAMFDWSAVYFESVVHVPKSLQIGFLVFMIMMATGRFLTNYAYQLWGKKKVLQLAGSFICIGFFVSALLGGVFEAMAMKVIINSLGFMLVGLGISCIVPTLYSFVGAKSKTPVSIALTILSSISFIGSLIAPLLIGAISQAFDIRIAYMLIGILGGCIVLIVSFSSAFDIRESAAKPEPDK</sequence>
<keyword evidence="2 5" id="KW-0812">Transmembrane</keyword>
<reference evidence="7 8" key="1">
    <citation type="submission" date="2016-10" db="EMBL/GenBank/DDBJ databases">
        <authorList>
            <person name="de Groot N.N."/>
        </authorList>
    </citation>
    <scope>NUCLEOTIDE SEQUENCE [LARGE SCALE GENOMIC DNA]</scope>
    <source>
        <strain evidence="7 8">NLAE-zl-C500</strain>
    </source>
</reference>
<dbReference type="Proteomes" id="UP000183670">
    <property type="component" value="Unassembled WGS sequence"/>
</dbReference>
<accession>A0A1G6GAA5</accession>
<evidence type="ECO:0000256" key="2">
    <source>
        <dbReference type="ARBA" id="ARBA00022692"/>
    </source>
</evidence>
<feature type="transmembrane region" description="Helical" evidence="5">
    <location>
        <begin position="166"/>
        <end position="183"/>
    </location>
</feature>
<proteinExistence type="predicted"/>
<protein>
    <submittedName>
        <fullName evidence="7">Fucose permease</fullName>
    </submittedName>
</protein>